<comment type="caution">
    <text evidence="1">The sequence shown here is derived from an EMBL/GenBank/DDBJ whole genome shotgun (WGS) entry which is preliminary data.</text>
</comment>
<sequence>MEPSDIGLYKLKLIAKVSWIYTGVQLSNEQEYIPQFYQIICHSKHSAACEPLQPDIRSQNSQDFNGH</sequence>
<evidence type="ECO:0000313" key="2">
    <source>
        <dbReference type="Proteomes" id="UP000785679"/>
    </source>
</evidence>
<gene>
    <name evidence="1" type="ORF">FGO68_gene8553</name>
</gene>
<organism evidence="1 2">
    <name type="scientific">Halteria grandinella</name>
    <dbReference type="NCBI Taxonomy" id="5974"/>
    <lineage>
        <taxon>Eukaryota</taxon>
        <taxon>Sar</taxon>
        <taxon>Alveolata</taxon>
        <taxon>Ciliophora</taxon>
        <taxon>Intramacronucleata</taxon>
        <taxon>Spirotrichea</taxon>
        <taxon>Stichotrichia</taxon>
        <taxon>Sporadotrichida</taxon>
        <taxon>Halteriidae</taxon>
        <taxon>Halteria</taxon>
    </lineage>
</organism>
<reference evidence="1" key="1">
    <citation type="submission" date="2019-06" db="EMBL/GenBank/DDBJ databases">
        <authorList>
            <person name="Zheng W."/>
        </authorList>
    </citation>
    <scope>NUCLEOTIDE SEQUENCE</scope>
    <source>
        <strain evidence="1">QDHG01</strain>
    </source>
</reference>
<protein>
    <submittedName>
        <fullName evidence="1">Uncharacterized protein</fullName>
    </submittedName>
</protein>
<dbReference type="AlphaFoldDB" id="A0A8J8T8H6"/>
<accession>A0A8J8T8H6</accession>
<dbReference type="Proteomes" id="UP000785679">
    <property type="component" value="Unassembled WGS sequence"/>
</dbReference>
<keyword evidence="2" id="KW-1185">Reference proteome</keyword>
<dbReference type="EMBL" id="RRYP01001678">
    <property type="protein sequence ID" value="TNV85625.1"/>
    <property type="molecule type" value="Genomic_DNA"/>
</dbReference>
<name>A0A8J8T8H6_HALGN</name>
<evidence type="ECO:0000313" key="1">
    <source>
        <dbReference type="EMBL" id="TNV85625.1"/>
    </source>
</evidence>
<proteinExistence type="predicted"/>